<evidence type="ECO:0000256" key="6">
    <source>
        <dbReference type="RuleBase" id="RU368066"/>
    </source>
</evidence>
<keyword evidence="4 6" id="KW-1133">Transmembrane helix</keyword>
<evidence type="ECO:0000256" key="2">
    <source>
        <dbReference type="ARBA" id="ARBA00007168"/>
    </source>
</evidence>
<evidence type="ECO:0000256" key="3">
    <source>
        <dbReference type="ARBA" id="ARBA00022692"/>
    </source>
</evidence>
<feature type="transmembrane region" description="Helical" evidence="6">
    <location>
        <begin position="361"/>
        <end position="380"/>
    </location>
</feature>
<evidence type="ECO:0000313" key="7">
    <source>
        <dbReference type="EMBL" id="CCA26114.1"/>
    </source>
</evidence>
<evidence type="ECO:0000256" key="1">
    <source>
        <dbReference type="ARBA" id="ARBA00004141"/>
    </source>
</evidence>
<feature type="transmembrane region" description="Helical" evidence="6">
    <location>
        <begin position="280"/>
        <end position="302"/>
    </location>
</feature>
<dbReference type="EMBL" id="FR824392">
    <property type="protein sequence ID" value="CCA26114.1"/>
    <property type="molecule type" value="Genomic_DNA"/>
</dbReference>
<dbReference type="AlphaFoldDB" id="F0WXC2"/>
<feature type="transmembrane region" description="Helical" evidence="6">
    <location>
        <begin position="76"/>
        <end position="97"/>
    </location>
</feature>
<protein>
    <recommendedName>
        <fullName evidence="6">Choline transporter-like protein</fullName>
    </recommendedName>
</protein>
<gene>
    <name evidence="7" type="primary">AlNc14C347G10874</name>
    <name evidence="7" type="ORF">ALNC14_122580</name>
</gene>
<name>F0WXC2_9STRA</name>
<dbReference type="HOGENOM" id="CLU_026724_1_0_1"/>
<dbReference type="PANTHER" id="PTHR12385">
    <property type="entry name" value="CHOLINE TRANSPORTER-LIKE (SLC FAMILY 44)"/>
    <property type="match status" value="1"/>
</dbReference>
<reference evidence="7" key="1">
    <citation type="journal article" date="2011" name="PLoS Biol.">
        <title>Gene gain and loss during evolution of obligate parasitism in the white rust pathogen of Arabidopsis thaliana.</title>
        <authorList>
            <person name="Kemen E."/>
            <person name="Gardiner A."/>
            <person name="Schultz-Larsen T."/>
            <person name="Kemen A.C."/>
            <person name="Balmuth A.L."/>
            <person name="Robert-Seilaniantz A."/>
            <person name="Bailey K."/>
            <person name="Holub E."/>
            <person name="Studholme D.J."/>
            <person name="Maclean D."/>
            <person name="Jones J.D."/>
        </authorList>
    </citation>
    <scope>NUCLEOTIDE SEQUENCE</scope>
</reference>
<feature type="transmembrane region" description="Helical" evidence="6">
    <location>
        <begin position="426"/>
        <end position="443"/>
    </location>
</feature>
<reference evidence="7" key="2">
    <citation type="submission" date="2011-02" db="EMBL/GenBank/DDBJ databases">
        <authorList>
            <person name="MacLean D."/>
        </authorList>
    </citation>
    <scope>NUCLEOTIDE SEQUENCE</scope>
</reference>
<sequence>MHLTYLSSWKRKLKLAPSTTEKRKKDVLDGADSVNVNITIPITPIFSDDVKVLLNETQWASQSGKDGYARRFHDKFFLFLFLVTISAMIYLTIDFWISDIISKRSNFSDNFPHRQMFITSLQILIISILISAICSVLVIFTGKLFIWLSLISVAGTQFALAGTFLKEAILTSSMVGYTASILIGIVALVFIISIYVMRHRVEFACAHLGVAGRAILSSPVILLAAVFMAVIQSFWSLIWILGMLRVLDYFKIGTKTGCVGNECLIHVTNQSAIGISIGMLFIYFWGSIIFRNILAVTVASIVSSWKCHIHKNSRVGNAFLEAWTYHLGSVCFGSLLVAVVETVRKVLSTLVALASRRKRFYLAWLFSMISSTLHFVEYLMEFCNRFAYAYIGCYKCAFIPASKRSMQFLKTKGWSAVVNQEITRTAFWYANLLSGSTVAFIILRISDIAYSHELAFFQYQKHMVAAVGFVIGYLVNTVVMSVISSAVTTVYVLWAEDPTSWIRTRPKEYQILHNVWSKIYPDDYNSGFGANSNSVS</sequence>
<dbReference type="GO" id="GO:0022857">
    <property type="term" value="F:transmembrane transporter activity"/>
    <property type="evidence" value="ECO:0007669"/>
    <property type="project" value="UniProtKB-UniRule"/>
</dbReference>
<dbReference type="InterPro" id="IPR007603">
    <property type="entry name" value="Choline_transptr-like"/>
</dbReference>
<feature type="transmembrane region" description="Helical" evidence="6">
    <location>
        <begin position="216"/>
        <end position="241"/>
    </location>
</feature>
<feature type="transmembrane region" description="Helical" evidence="6">
    <location>
        <begin position="464"/>
        <end position="494"/>
    </location>
</feature>
<feature type="transmembrane region" description="Helical" evidence="6">
    <location>
        <begin position="322"/>
        <end position="340"/>
    </location>
</feature>
<evidence type="ECO:0000256" key="4">
    <source>
        <dbReference type="ARBA" id="ARBA00022989"/>
    </source>
</evidence>
<organism evidence="7">
    <name type="scientific">Albugo laibachii Nc14</name>
    <dbReference type="NCBI Taxonomy" id="890382"/>
    <lineage>
        <taxon>Eukaryota</taxon>
        <taxon>Sar</taxon>
        <taxon>Stramenopiles</taxon>
        <taxon>Oomycota</taxon>
        <taxon>Peronosporomycetes</taxon>
        <taxon>Albuginales</taxon>
        <taxon>Albuginaceae</taxon>
        <taxon>Albugo</taxon>
    </lineage>
</organism>
<dbReference type="GO" id="GO:0005886">
    <property type="term" value="C:plasma membrane"/>
    <property type="evidence" value="ECO:0007669"/>
    <property type="project" value="UniProtKB-SubCell"/>
</dbReference>
<feature type="transmembrane region" description="Helical" evidence="6">
    <location>
        <begin position="117"/>
        <end position="140"/>
    </location>
</feature>
<comment type="subcellular location">
    <subcellularLocation>
        <location evidence="6">Cell membrane</location>
        <topology evidence="6">Multi-pass membrane protein</topology>
    </subcellularLocation>
    <subcellularLocation>
        <location evidence="1">Membrane</location>
        <topology evidence="1">Multi-pass membrane protein</topology>
    </subcellularLocation>
</comment>
<comment type="similarity">
    <text evidence="2 6">Belongs to the CTL (choline transporter-like) family.</text>
</comment>
<dbReference type="PANTHER" id="PTHR12385:SF4">
    <property type="entry name" value="PROTEIN PNS1"/>
    <property type="match status" value="1"/>
</dbReference>
<accession>F0WXC2</accession>
<dbReference type="Pfam" id="PF04515">
    <property type="entry name" value="Choline_transpo"/>
    <property type="match status" value="1"/>
</dbReference>
<feature type="transmembrane region" description="Helical" evidence="6">
    <location>
        <begin position="146"/>
        <end position="165"/>
    </location>
</feature>
<keyword evidence="5 6" id="KW-0472">Membrane</keyword>
<feature type="transmembrane region" description="Helical" evidence="6">
    <location>
        <begin position="177"/>
        <end position="196"/>
    </location>
</feature>
<comment type="function">
    <text evidence="6">Choline transporter.</text>
</comment>
<keyword evidence="3 6" id="KW-0812">Transmembrane</keyword>
<evidence type="ECO:0000256" key="5">
    <source>
        <dbReference type="ARBA" id="ARBA00023136"/>
    </source>
</evidence>
<proteinExistence type="inferred from homology"/>